<dbReference type="EMBL" id="AQRC01000007">
    <property type="protein sequence ID" value="KFE35031.1"/>
    <property type="molecule type" value="Genomic_DNA"/>
</dbReference>
<dbReference type="RefSeq" id="WP_038146202.1">
    <property type="nucleotide sequence ID" value="NZ_AQRC01000007.1"/>
</dbReference>
<accession>A0A085TWD4</accession>
<dbReference type="eggNOG" id="COG2114">
    <property type="taxonomic scope" value="Bacteria"/>
</dbReference>
<evidence type="ECO:0000313" key="1">
    <source>
        <dbReference type="EMBL" id="KFE35031.1"/>
    </source>
</evidence>
<proteinExistence type="predicted"/>
<dbReference type="PATRIC" id="fig|1317124.6.peg.2173"/>
<protein>
    <submittedName>
        <fullName evidence="1">Uncharacterized protein</fullName>
    </submittedName>
</protein>
<dbReference type="OrthoDB" id="7210707at2"/>
<name>A0A085TWD4_9RHOB</name>
<reference evidence="2" key="1">
    <citation type="submission" date="2013-04" db="EMBL/GenBank/DDBJ databases">
        <title>Thioclava sp. 13D2W-2 Genome Sequencing.</title>
        <authorList>
            <person name="Lai Q."/>
            <person name="Li G."/>
            <person name="Shao Z."/>
        </authorList>
    </citation>
    <scope>NUCLEOTIDE SEQUENCE [LARGE SCALE GENOMIC DNA]</scope>
    <source>
        <strain evidence="2">13D2W-2</strain>
    </source>
</reference>
<evidence type="ECO:0000313" key="2">
    <source>
        <dbReference type="Proteomes" id="UP000028607"/>
    </source>
</evidence>
<dbReference type="Proteomes" id="UP000028607">
    <property type="component" value="Unassembled WGS sequence"/>
</dbReference>
<sequence>MAQICVLTGDLVLSTRLSPREIDAALAAIPAACADLDARINPVRHARHRGDGWQIAMSAPRWQARLALMIRAHLRVKGADLATRIAIAEGVGEVAPDLDLNAAHGPVFTASGQLLDRLEGPRIAHASGGALGAALRLFDHLSEGWTQAQARAMVPMLRPDPPTQTAAAAEIGITRQSLAQALQGAGYAAIVEALTLIETAR</sequence>
<organism evidence="1 2">
    <name type="scientific">Thioclava atlantica</name>
    <dbReference type="NCBI Taxonomy" id="1317124"/>
    <lineage>
        <taxon>Bacteria</taxon>
        <taxon>Pseudomonadati</taxon>
        <taxon>Pseudomonadota</taxon>
        <taxon>Alphaproteobacteria</taxon>
        <taxon>Rhodobacterales</taxon>
        <taxon>Paracoccaceae</taxon>
        <taxon>Thioclava</taxon>
    </lineage>
</organism>
<dbReference type="AlphaFoldDB" id="A0A085TWD4"/>
<keyword evidence="2" id="KW-1185">Reference proteome</keyword>
<gene>
    <name evidence="1" type="ORF">DW2_10719</name>
</gene>
<comment type="caution">
    <text evidence="1">The sequence shown here is derived from an EMBL/GenBank/DDBJ whole genome shotgun (WGS) entry which is preliminary data.</text>
</comment>
<dbReference type="STRING" id="1317124.DW2_10719"/>
<reference evidence="1 2" key="2">
    <citation type="journal article" date="2015" name="Antonie Van Leeuwenhoek">
        <title>Thioclava indica sp. nov., isolated from surface seawater of the Indian Ocean.</title>
        <authorList>
            <person name="Liu Y."/>
            <person name="Lai Q."/>
            <person name="Du J."/>
            <person name="Xu H."/>
            <person name="Jiang L."/>
            <person name="Shao Z."/>
        </authorList>
    </citation>
    <scope>NUCLEOTIDE SEQUENCE [LARGE SCALE GENOMIC DNA]</scope>
    <source>
        <strain evidence="1 2">13D2W-2</strain>
    </source>
</reference>